<dbReference type="Gene3D" id="2.40.50.140">
    <property type="entry name" value="Nucleic acid-binding proteins"/>
    <property type="match status" value="1"/>
</dbReference>
<accession>A0ABV0TM07</accession>
<dbReference type="Proteomes" id="UP001482620">
    <property type="component" value="Unassembled WGS sequence"/>
</dbReference>
<keyword evidence="2" id="KW-0436">Ligase</keyword>
<evidence type="ECO:0000256" key="1">
    <source>
        <dbReference type="ARBA" id="ARBA00022490"/>
    </source>
</evidence>
<proteinExistence type="predicted"/>
<feature type="non-terminal residue" evidence="2">
    <location>
        <position position="78"/>
    </location>
</feature>
<evidence type="ECO:0000313" key="2">
    <source>
        <dbReference type="EMBL" id="MEQ2233262.1"/>
    </source>
</evidence>
<dbReference type="InterPro" id="IPR004523">
    <property type="entry name" value="Asp-tRNA_synthase_2"/>
</dbReference>
<gene>
    <name evidence="2" type="primary">DARS1_3</name>
    <name evidence="2" type="ORF">ILYODFUR_020080</name>
</gene>
<keyword evidence="3" id="KW-1185">Reference proteome</keyword>
<dbReference type="PANTHER" id="PTHR43450:SF1">
    <property type="entry name" value="ASPARTATE--TRNA LIGASE, CYTOPLASMIC"/>
    <property type="match status" value="1"/>
</dbReference>
<dbReference type="EMBL" id="JAHRIQ010036802">
    <property type="protein sequence ID" value="MEQ2233262.1"/>
    <property type="molecule type" value="Genomic_DNA"/>
</dbReference>
<dbReference type="PANTHER" id="PTHR43450">
    <property type="entry name" value="ASPARTYL-TRNA SYNTHETASE"/>
    <property type="match status" value="1"/>
</dbReference>
<reference evidence="2 3" key="1">
    <citation type="submission" date="2021-06" db="EMBL/GenBank/DDBJ databases">
        <authorList>
            <person name="Palmer J.M."/>
        </authorList>
    </citation>
    <scope>NUCLEOTIDE SEQUENCE [LARGE SCALE GENOMIC DNA]</scope>
    <source>
        <strain evidence="3">if_2019</strain>
        <tissue evidence="2">Muscle</tissue>
    </source>
</reference>
<protein>
    <submittedName>
        <fullName evidence="2">Aspartate--tRNA ligase, cytoplasmic</fullName>
    </submittedName>
</protein>
<name>A0ABV0TM07_9TELE</name>
<comment type="caution">
    <text evidence="2">The sequence shown here is derived from an EMBL/GenBank/DDBJ whole genome shotgun (WGS) entry which is preliminary data.</text>
</comment>
<evidence type="ECO:0000313" key="3">
    <source>
        <dbReference type="Proteomes" id="UP001482620"/>
    </source>
</evidence>
<sequence length="78" mass="8907">MSLIQEFLNTRNVTVVNITKESIVDVEAMVRKVEQKIESCSQQDVELHVERIFVISQAEPRLPLQLEDAVRPDGEGEE</sequence>
<dbReference type="InterPro" id="IPR012340">
    <property type="entry name" value="NA-bd_OB-fold"/>
</dbReference>
<keyword evidence="1" id="KW-0963">Cytoplasm</keyword>
<dbReference type="SUPFAM" id="SSF50249">
    <property type="entry name" value="Nucleic acid-binding proteins"/>
    <property type="match status" value="1"/>
</dbReference>
<organism evidence="2 3">
    <name type="scientific">Ilyodon furcidens</name>
    <name type="common">goldbreast splitfin</name>
    <dbReference type="NCBI Taxonomy" id="33524"/>
    <lineage>
        <taxon>Eukaryota</taxon>
        <taxon>Metazoa</taxon>
        <taxon>Chordata</taxon>
        <taxon>Craniata</taxon>
        <taxon>Vertebrata</taxon>
        <taxon>Euteleostomi</taxon>
        <taxon>Actinopterygii</taxon>
        <taxon>Neopterygii</taxon>
        <taxon>Teleostei</taxon>
        <taxon>Neoteleostei</taxon>
        <taxon>Acanthomorphata</taxon>
        <taxon>Ovalentaria</taxon>
        <taxon>Atherinomorphae</taxon>
        <taxon>Cyprinodontiformes</taxon>
        <taxon>Goodeidae</taxon>
        <taxon>Ilyodon</taxon>
    </lineage>
</organism>
<dbReference type="GO" id="GO:0016874">
    <property type="term" value="F:ligase activity"/>
    <property type="evidence" value="ECO:0007669"/>
    <property type="project" value="UniProtKB-KW"/>
</dbReference>